<feature type="region of interest" description="Disordered" evidence="1">
    <location>
        <begin position="901"/>
        <end position="929"/>
    </location>
</feature>
<reference evidence="2" key="1">
    <citation type="submission" date="2023-10" db="EMBL/GenBank/DDBJ databases">
        <authorList>
            <person name="Chen Y."/>
            <person name="Shah S."/>
            <person name="Dougan E. K."/>
            <person name="Thang M."/>
            <person name="Chan C."/>
        </authorList>
    </citation>
    <scope>NUCLEOTIDE SEQUENCE [LARGE SCALE GENOMIC DNA]</scope>
</reference>
<accession>A0ABN9PJH0</accession>
<protein>
    <recommendedName>
        <fullName evidence="4">RRM domain-containing protein</fullName>
    </recommendedName>
</protein>
<evidence type="ECO:0008006" key="4">
    <source>
        <dbReference type="Google" id="ProtNLM"/>
    </source>
</evidence>
<sequence>MRVILDCRRCKQWFLKAPHVELLAVEGLVGVEAERSEGGAVPVFVGVADVKDAFHMLIMPEWLSRFFGSSDVPAAGVGMVGQVIDGAVAVAGGVIAPLARALPAGFTWGLFFCQGMGASGDRGRPAVLVLSGGLRELRHCACLDNLGVMGDSRSGVGRALADVAKVFESFGLPVRGEEARGDAADALGVVFDGELQRTPLTKWHWRLRSARRRSLNRGEASVAMVQVVLVHCAVYGLAEVDSTGGRLWRLGVKAAAGRARERGRFRDVLAAQARGRALTAAGVRGLAGLPPPAEVGLPGGDFDGLEAAMASGEYEANSGFPEAADPAYRDREWAVRAHGRGRVAGRAAGDAESDRVTSSGCSPELSRESGRDEQRAKSALSRAARSSAADASGSADDRCLERRRERRFQRVRPRRGARRGVADAETTGCAAGRSVDSARGDKAAKAVAMAEPANVAGVARHGPLKGTEGALLARAARWPSEADGLQVEGGPLCLVPSPHAGRPDGGRIALTLAESLAGSVVATLDSADSAQAVAAQNPETGGASAVAAPPRPVAGRPTGRLREAARGHLDAGAERASAREPWRHLSLEGRYFADVFCGKEGGGRSAELAGFPARYFDLMNGAKGDALRPEVMDGLIADIQAGIVLGMMMGPPCTTFSMAKHRSQTLRTQEFPMGVPALSRQDSVKPGNQLTRAAVWLARECDAYGVPRIIEYPHSACLVKPPAMVALGEMGGVQEDVRNRPSATSALAPPARDLPVPFVAAALPPLWARAGEGRAPLAPEEAGIPVTIMMKNIPSRCRLTHVLDAVEASGFRNTFEFLYLPTKPPRHSQNRGYAFVSFLDSDFEQARVFCAAMSGVRFDRASPKEVMLEEAREYRSLGDVRAVTKTQVQFTKFGPVLAVAQEGDGRRRESDPNSLDDDDELPHGTRLSF</sequence>
<dbReference type="EMBL" id="CAUYUJ010000614">
    <property type="protein sequence ID" value="CAK0791587.1"/>
    <property type="molecule type" value="Genomic_DNA"/>
</dbReference>
<keyword evidence="3" id="KW-1185">Reference proteome</keyword>
<feature type="region of interest" description="Disordered" evidence="1">
    <location>
        <begin position="534"/>
        <end position="557"/>
    </location>
</feature>
<name>A0ABN9PJH0_9DINO</name>
<dbReference type="Proteomes" id="UP001189429">
    <property type="component" value="Unassembled WGS sequence"/>
</dbReference>
<proteinExistence type="predicted"/>
<evidence type="ECO:0000313" key="2">
    <source>
        <dbReference type="EMBL" id="CAK0791587.1"/>
    </source>
</evidence>
<evidence type="ECO:0000313" key="3">
    <source>
        <dbReference type="Proteomes" id="UP001189429"/>
    </source>
</evidence>
<feature type="compositionally biased region" description="Low complexity" evidence="1">
    <location>
        <begin position="377"/>
        <end position="394"/>
    </location>
</feature>
<feature type="compositionally biased region" description="Basic residues" evidence="1">
    <location>
        <begin position="404"/>
        <end position="418"/>
    </location>
</feature>
<organism evidence="2 3">
    <name type="scientific">Prorocentrum cordatum</name>
    <dbReference type="NCBI Taxonomy" id="2364126"/>
    <lineage>
        <taxon>Eukaryota</taxon>
        <taxon>Sar</taxon>
        <taxon>Alveolata</taxon>
        <taxon>Dinophyceae</taxon>
        <taxon>Prorocentrales</taxon>
        <taxon>Prorocentraceae</taxon>
        <taxon>Prorocentrum</taxon>
    </lineage>
</organism>
<feature type="region of interest" description="Disordered" evidence="1">
    <location>
        <begin position="343"/>
        <end position="425"/>
    </location>
</feature>
<evidence type="ECO:0000256" key="1">
    <source>
        <dbReference type="SAM" id="MobiDB-lite"/>
    </source>
</evidence>
<feature type="compositionally biased region" description="Basic and acidic residues" evidence="1">
    <location>
        <begin position="365"/>
        <end position="376"/>
    </location>
</feature>
<comment type="caution">
    <text evidence="2">The sequence shown here is derived from an EMBL/GenBank/DDBJ whole genome shotgun (WGS) entry which is preliminary data.</text>
</comment>
<gene>
    <name evidence="2" type="ORF">PCOR1329_LOCUS2437</name>
</gene>